<dbReference type="Gene3D" id="2.40.50.230">
    <property type="entry name" value="Gp5 N-terminal domain"/>
    <property type="match status" value="1"/>
</dbReference>
<evidence type="ECO:0000256" key="1">
    <source>
        <dbReference type="SAM" id="MobiDB-lite"/>
    </source>
</evidence>
<evidence type="ECO:0000313" key="2">
    <source>
        <dbReference type="EMBL" id="GEP11817.1"/>
    </source>
</evidence>
<accession>A0A512JPD8</accession>
<feature type="region of interest" description="Disordered" evidence="1">
    <location>
        <begin position="183"/>
        <end position="202"/>
    </location>
</feature>
<evidence type="ECO:0000313" key="3">
    <source>
        <dbReference type="Proteomes" id="UP000321750"/>
    </source>
</evidence>
<feature type="compositionally biased region" description="Gly residues" evidence="1">
    <location>
        <begin position="191"/>
        <end position="202"/>
    </location>
</feature>
<organism evidence="2 3">
    <name type="scientific">Methylobacterium gnaphalii</name>
    <dbReference type="NCBI Taxonomy" id="1010610"/>
    <lineage>
        <taxon>Bacteria</taxon>
        <taxon>Pseudomonadati</taxon>
        <taxon>Pseudomonadota</taxon>
        <taxon>Alphaproteobacteria</taxon>
        <taxon>Hyphomicrobiales</taxon>
        <taxon>Methylobacteriaceae</taxon>
        <taxon>Methylobacterium</taxon>
    </lineage>
</organism>
<dbReference type="InterPro" id="IPR037026">
    <property type="entry name" value="Vgr_OB-fold_dom_sf"/>
</dbReference>
<dbReference type="OrthoDB" id="7996536at2"/>
<gene>
    <name evidence="2" type="ORF">MGN01_36620</name>
</gene>
<protein>
    <recommendedName>
        <fullName evidence="4">Gp5/Type VI secretion system Vgr protein OB-fold domain-containing protein</fullName>
    </recommendedName>
</protein>
<dbReference type="EMBL" id="BJZV01000023">
    <property type="protein sequence ID" value="GEP11817.1"/>
    <property type="molecule type" value="Genomic_DNA"/>
</dbReference>
<dbReference type="AlphaFoldDB" id="A0A512JPD8"/>
<dbReference type="RefSeq" id="WP_147048228.1">
    <property type="nucleotide sequence ID" value="NZ_BJZV01000023.1"/>
</dbReference>
<proteinExistence type="predicted"/>
<keyword evidence="3" id="KW-1185">Reference proteome</keyword>
<dbReference type="Proteomes" id="UP000321750">
    <property type="component" value="Unassembled WGS sequence"/>
</dbReference>
<evidence type="ECO:0008006" key="4">
    <source>
        <dbReference type="Google" id="ProtNLM"/>
    </source>
</evidence>
<sequence>MSDLGEMISWLQRLERDHRDLKAAVRNMFRVGPVVARDKDKGVRLQTDADGEDGSDPHKTDWGVMAEQSGFHSRVPRNGEQCLFLAPFGDQAQGVVLPFGHNTAHPNPAGDVDEIVLFNHGKIKGTVDKTGTKLTITNDKASTVYEGAKITHTIDGNSTTYEKDQITFPDGSKVHHGTQNIGKDHVHLGVEPGGGKSQGPDV</sequence>
<comment type="caution">
    <text evidence="2">The sequence shown here is derived from an EMBL/GenBank/DDBJ whole genome shotgun (WGS) entry which is preliminary data.</text>
</comment>
<reference evidence="2 3" key="1">
    <citation type="submission" date="2019-07" db="EMBL/GenBank/DDBJ databases">
        <title>Whole genome shotgun sequence of Methylobacterium gnaphalii NBRC 107716.</title>
        <authorList>
            <person name="Hosoyama A."/>
            <person name="Uohara A."/>
            <person name="Ohji S."/>
            <person name="Ichikawa N."/>
        </authorList>
    </citation>
    <scope>NUCLEOTIDE SEQUENCE [LARGE SCALE GENOMIC DNA]</scope>
    <source>
        <strain evidence="2 3">NBRC 107716</strain>
    </source>
</reference>
<name>A0A512JPD8_9HYPH</name>